<dbReference type="InterPro" id="IPR029041">
    <property type="entry name" value="FAD-linked_oxidoreductase-like"/>
</dbReference>
<evidence type="ECO:0000313" key="2">
    <source>
        <dbReference type="EMBL" id="MEQ3542326.1"/>
    </source>
</evidence>
<gene>
    <name evidence="2" type="ORF">WHI96_26305</name>
</gene>
<keyword evidence="3" id="KW-1185">Reference proteome</keyword>
<keyword evidence="1" id="KW-0560">Oxidoreductase</keyword>
<dbReference type="Gene3D" id="3.20.20.220">
    <property type="match status" value="1"/>
</dbReference>
<proteinExistence type="predicted"/>
<reference evidence="2 3" key="1">
    <citation type="submission" date="2024-03" db="EMBL/GenBank/DDBJ databases">
        <title>Draft genome sequence of Pseudonocardia tropica JCM 19149.</title>
        <authorList>
            <person name="Butdee W."/>
            <person name="Duangmal K."/>
        </authorList>
    </citation>
    <scope>NUCLEOTIDE SEQUENCE [LARGE SCALE GENOMIC DNA]</scope>
    <source>
        <strain evidence="2 3">JCM 19149</strain>
    </source>
</reference>
<organism evidence="2 3">
    <name type="scientific">Pseudonocardia tropica</name>
    <dbReference type="NCBI Taxonomy" id="681289"/>
    <lineage>
        <taxon>Bacteria</taxon>
        <taxon>Bacillati</taxon>
        <taxon>Actinomycetota</taxon>
        <taxon>Actinomycetes</taxon>
        <taxon>Pseudonocardiales</taxon>
        <taxon>Pseudonocardiaceae</taxon>
        <taxon>Pseudonocardia</taxon>
    </lineage>
</organism>
<comment type="caution">
    <text evidence="2">The sequence shown here is derived from an EMBL/GenBank/DDBJ whole genome shotgun (WGS) entry which is preliminary data.</text>
</comment>
<dbReference type="Proteomes" id="UP001464923">
    <property type="component" value="Unassembled WGS sequence"/>
</dbReference>
<evidence type="ECO:0000313" key="3">
    <source>
        <dbReference type="Proteomes" id="UP001464923"/>
    </source>
</evidence>
<dbReference type="SUPFAM" id="SSF51730">
    <property type="entry name" value="FAD-linked oxidoreductase"/>
    <property type="match status" value="1"/>
</dbReference>
<accession>A0ABV1K368</accession>
<evidence type="ECO:0000256" key="1">
    <source>
        <dbReference type="ARBA" id="ARBA00023002"/>
    </source>
</evidence>
<protein>
    <submittedName>
        <fullName evidence="2">Methylenetetrahydrofolate reductase</fullName>
    </submittedName>
</protein>
<dbReference type="EMBL" id="JBEDNP010000032">
    <property type="protein sequence ID" value="MEQ3542326.1"/>
    <property type="molecule type" value="Genomic_DNA"/>
</dbReference>
<name>A0ABV1K368_9PSEU</name>
<sequence length="271" mass="27717">MADLSTVPCSRDDTLRCVEALAPGVDAVLTGDRPGARVQFPPSFQVSLVQSAGVPAWAGMNCRDRNRVALEGELAALAAVGVGGVHCVTGDHPAVGHRVDAQPVFDLDSTELAALARSAGLLVSVSETPLGPPTSARPSRLVEKAHAGAQVCFVNHAGGAEPVERFVSEVSAVLGSDMSFIACVPLLLDRESAELLAGFPGLALPPLYAEGVLGSRDPRRAGIDAAIRLATELLEIPGVRGIDISSSPLAGRELPTATSIAEVGRALGAVG</sequence>
<dbReference type="RefSeq" id="WP_345643762.1">
    <property type="nucleotide sequence ID" value="NZ_BAABLY010000020.1"/>
</dbReference>